<gene>
    <name evidence="2" type="ORF">JMA39_15770</name>
</gene>
<feature type="transmembrane region" description="Helical" evidence="1">
    <location>
        <begin position="226"/>
        <end position="249"/>
    </location>
</feature>
<sequence length="437" mass="51165">MLSLSIVDQYHLNIKVEIDAQIKSAKVQVYYFYPAPLSDHSDIFSPTFFYQNLLQKQSLVRAKPISIETIKNDLLLLRQYAYAKAQDNAKKYVTALSNFVIGINQILLKLQPEQLTVVAELIESFQGIHDNESQLTHHKLYLLANHQLIYYFNQALLKSKSQKTKAERAYIDPLLTKINQYADTHNLKLTSRSDDDREKLLRRLHMGRRIINTPYKVRRKKLKGGAVAEQLIFGFAAALAMAFATGVAFATQKAFGNFSTPFFISLVLSYIFKDRIKELGRNYLMEKFFSHFFQHHYRFHANDGTRLIDIKETYYRQQQQQLSKSIIAILKRVNHSERDRLDVAFVHQRSYFSQATNNKHKKFLDELTINLSKSLRLLPKVISPHWYESESQIKQTKVHKVHTIHLVIVLQHNGETHHYHYKLYVSRKGMHRIENKT</sequence>
<evidence type="ECO:0000313" key="2">
    <source>
        <dbReference type="EMBL" id="MBL4914560.1"/>
    </source>
</evidence>
<dbReference type="RefSeq" id="WP_202722811.1">
    <property type="nucleotide sequence ID" value="NZ_BPEX01000011.1"/>
</dbReference>
<evidence type="ECO:0000313" key="3">
    <source>
        <dbReference type="Proteomes" id="UP000604898"/>
    </source>
</evidence>
<organism evidence="2 3">
    <name type="scientific">Shewanella schlegeliana</name>
    <dbReference type="NCBI Taxonomy" id="190308"/>
    <lineage>
        <taxon>Bacteria</taxon>
        <taxon>Pseudomonadati</taxon>
        <taxon>Pseudomonadota</taxon>
        <taxon>Gammaproteobacteria</taxon>
        <taxon>Alteromonadales</taxon>
        <taxon>Shewanellaceae</taxon>
        <taxon>Shewanella</taxon>
    </lineage>
</organism>
<protein>
    <submittedName>
        <fullName evidence="2">Uncharacterized protein</fullName>
    </submittedName>
</protein>
<evidence type="ECO:0000256" key="1">
    <source>
        <dbReference type="SAM" id="Phobius"/>
    </source>
</evidence>
<feature type="transmembrane region" description="Helical" evidence="1">
    <location>
        <begin position="255"/>
        <end position="272"/>
    </location>
</feature>
<accession>A0ABS1T1U1</accession>
<name>A0ABS1T1U1_9GAMM</name>
<keyword evidence="1" id="KW-0812">Transmembrane</keyword>
<dbReference type="Proteomes" id="UP000604898">
    <property type="component" value="Unassembled WGS sequence"/>
</dbReference>
<comment type="caution">
    <text evidence="2">The sequence shown here is derived from an EMBL/GenBank/DDBJ whole genome shotgun (WGS) entry which is preliminary data.</text>
</comment>
<proteinExistence type="predicted"/>
<keyword evidence="1" id="KW-1133">Transmembrane helix</keyword>
<keyword evidence="1" id="KW-0472">Membrane</keyword>
<keyword evidence="3" id="KW-1185">Reference proteome</keyword>
<reference evidence="2 3" key="1">
    <citation type="submission" date="2021-01" db="EMBL/GenBank/DDBJ databases">
        <title>Genome sequence of Shewanella schlegeliana JCM 11561.</title>
        <authorList>
            <person name="Zhang H."/>
            <person name="Li C."/>
        </authorList>
    </citation>
    <scope>NUCLEOTIDE SEQUENCE [LARGE SCALE GENOMIC DNA]</scope>
    <source>
        <strain evidence="2 3">JCM 11561</strain>
    </source>
</reference>
<dbReference type="EMBL" id="JAESVD010000009">
    <property type="protein sequence ID" value="MBL4914560.1"/>
    <property type="molecule type" value="Genomic_DNA"/>
</dbReference>